<feature type="region of interest" description="Disordered" evidence="1">
    <location>
        <begin position="552"/>
        <end position="589"/>
    </location>
</feature>
<feature type="compositionally biased region" description="Basic and acidic residues" evidence="1">
    <location>
        <begin position="199"/>
        <end position="217"/>
    </location>
</feature>
<reference evidence="2" key="1">
    <citation type="journal article" date="2014" name="Int. J. Syst. Evol. Microbiol.">
        <title>Complete genome sequence of Corynebacterium casei LMG S-19264T (=DSM 44701T), isolated from a smear-ripened cheese.</title>
        <authorList>
            <consortium name="US DOE Joint Genome Institute (JGI-PGF)"/>
            <person name="Walter F."/>
            <person name="Albersmeier A."/>
            <person name="Kalinowski J."/>
            <person name="Ruckert C."/>
        </authorList>
    </citation>
    <scope>NUCLEOTIDE SEQUENCE</scope>
    <source>
        <strain evidence="2">JCM 19831</strain>
    </source>
</reference>
<evidence type="ECO:0008006" key="4">
    <source>
        <dbReference type="Google" id="ProtNLM"/>
    </source>
</evidence>
<dbReference type="AlphaFoldDB" id="A0A917U6K6"/>
<protein>
    <recommendedName>
        <fullName evidence="4">Replication initiator protein</fullName>
    </recommendedName>
</protein>
<reference evidence="2" key="2">
    <citation type="submission" date="2020-09" db="EMBL/GenBank/DDBJ databases">
        <authorList>
            <person name="Sun Q."/>
            <person name="Ohkuma M."/>
        </authorList>
    </citation>
    <scope>NUCLEOTIDE SEQUENCE</scope>
    <source>
        <strain evidence="2">JCM 19831</strain>
    </source>
</reference>
<name>A0A917U6K6_9ACTN</name>
<keyword evidence="3" id="KW-1185">Reference proteome</keyword>
<feature type="compositionally biased region" description="Pro residues" evidence="1">
    <location>
        <begin position="11"/>
        <end position="27"/>
    </location>
</feature>
<feature type="region of interest" description="Disordered" evidence="1">
    <location>
        <begin position="189"/>
        <end position="225"/>
    </location>
</feature>
<dbReference type="InterPro" id="IPR046828">
    <property type="entry name" value="RepSA"/>
</dbReference>
<evidence type="ECO:0000256" key="1">
    <source>
        <dbReference type="SAM" id="MobiDB-lite"/>
    </source>
</evidence>
<dbReference type="EMBL" id="BMPI01000044">
    <property type="protein sequence ID" value="GGM60801.1"/>
    <property type="molecule type" value="Genomic_DNA"/>
</dbReference>
<dbReference type="Proteomes" id="UP000642070">
    <property type="component" value="Unassembled WGS sequence"/>
</dbReference>
<accession>A0A917U6K6</accession>
<sequence length="637" mass="71304">MTVTALRQVTPGPPGLTPHASPLPPTPAVERQAEVDTPADSAADAGVVEPRPGSRADRMRRPPAQLVLRLLAEHAGVCVRPVLVRRTDRDTGRTEVVEIPCGARLAAKCKPCAERNRRLRIQQIREGWHLDTEPTPPVDRPADEVLDLVRARADLEFDRRRAEMLADFDQVEILDRQIADLDAELADAPLRGNLTPTDRTPKEPRTRSTRRRQDTPDLPRPAMSAHTVGRAYTDADGETRRPSTLLTVTLPGYGAVHTSFRRGSYLVPCECGTRHGERDPLLGTPLDPASYDYRRAALDAIHFAALLDRWWQNLRRAVGWNVQYAGAVELQRRLAPHAHFAVRGTLPRKLWRLVAAATYHQVWWPHFDKPVYTVDRAPEYDKARKSYVDPKTRNPLPDWETALDTIDANPDAEPAYVIRMGRIDPRGINHGDKDTERSIRYVTKYVTKDVTETARADSDPQQAHFDRMHAELSTLPCSPTCANWLLYGVQPKNAKPGLVPGRCKGKVHQPATLGFTGRRVLVSRNWSARTLADIRTDNAAWVRAVLTNYPDAEDQADHHDQADAPNPGEPGNDTPTGDRYYYELARPDDPDVPSYQHRILAAIAARDRWRQHLNRARAQLSATPLPEAAKPSRTGGP</sequence>
<gene>
    <name evidence="2" type="ORF">GCM10007977_072880</name>
</gene>
<evidence type="ECO:0000313" key="3">
    <source>
        <dbReference type="Proteomes" id="UP000642070"/>
    </source>
</evidence>
<dbReference type="Pfam" id="PF20199">
    <property type="entry name" value="RepSA"/>
    <property type="match status" value="2"/>
</dbReference>
<organism evidence="2 3">
    <name type="scientific">Dactylosporangium sucinum</name>
    <dbReference type="NCBI Taxonomy" id="1424081"/>
    <lineage>
        <taxon>Bacteria</taxon>
        <taxon>Bacillati</taxon>
        <taxon>Actinomycetota</taxon>
        <taxon>Actinomycetes</taxon>
        <taxon>Micromonosporales</taxon>
        <taxon>Micromonosporaceae</taxon>
        <taxon>Dactylosporangium</taxon>
    </lineage>
</organism>
<feature type="region of interest" description="Disordered" evidence="1">
    <location>
        <begin position="1"/>
        <end position="61"/>
    </location>
</feature>
<proteinExistence type="predicted"/>
<feature type="region of interest" description="Disordered" evidence="1">
    <location>
        <begin position="615"/>
        <end position="637"/>
    </location>
</feature>
<evidence type="ECO:0000313" key="2">
    <source>
        <dbReference type="EMBL" id="GGM60801.1"/>
    </source>
</evidence>
<comment type="caution">
    <text evidence="2">The sequence shown here is derived from an EMBL/GenBank/DDBJ whole genome shotgun (WGS) entry which is preliminary data.</text>
</comment>